<dbReference type="EMBL" id="BKAJ01000243">
    <property type="protein sequence ID" value="GEP61651.1"/>
    <property type="molecule type" value="Genomic_DNA"/>
</dbReference>
<dbReference type="Proteomes" id="UP000321058">
    <property type="component" value="Unassembled WGS sequence"/>
</dbReference>
<comment type="caution">
    <text evidence="1">The sequence shown here is derived from an EMBL/GenBank/DDBJ whole genome shotgun (WGS) entry which is preliminary data.</text>
</comment>
<protein>
    <submittedName>
        <fullName evidence="1">Uncharacterized protein</fullName>
    </submittedName>
</protein>
<accession>A0A512NRS7</accession>
<dbReference type="RefSeq" id="WP_147156931.1">
    <property type="nucleotide sequence ID" value="NZ_BKAJ01000243.1"/>
</dbReference>
<reference evidence="1 2" key="1">
    <citation type="submission" date="2019-07" db="EMBL/GenBank/DDBJ databases">
        <title>Whole genome shotgun sequence of Reyranella soli NBRC 108950.</title>
        <authorList>
            <person name="Hosoyama A."/>
            <person name="Uohara A."/>
            <person name="Ohji S."/>
            <person name="Ichikawa N."/>
        </authorList>
    </citation>
    <scope>NUCLEOTIDE SEQUENCE [LARGE SCALE GENOMIC DNA]</scope>
    <source>
        <strain evidence="1 2">NBRC 108950</strain>
    </source>
</reference>
<keyword evidence="2" id="KW-1185">Reference proteome</keyword>
<sequence length="142" mass="15400">MVGGIGDLATSSYAIARAVQDASLFELAEELIAADHILQAAATKLACAERKLDRAVLEDRELPTWFLAREEDEASARTVVESLYEQIAETRAHTKAGLAIKLKLLGALYCNDPTAAQDDCDVDVPSRLLRSMIEDVLPPLCS</sequence>
<organism evidence="1 2">
    <name type="scientific">Reyranella soli</name>
    <dbReference type="NCBI Taxonomy" id="1230389"/>
    <lineage>
        <taxon>Bacteria</taxon>
        <taxon>Pseudomonadati</taxon>
        <taxon>Pseudomonadota</taxon>
        <taxon>Alphaproteobacteria</taxon>
        <taxon>Hyphomicrobiales</taxon>
        <taxon>Reyranellaceae</taxon>
        <taxon>Reyranella</taxon>
    </lineage>
</organism>
<gene>
    <name evidence="1" type="ORF">RSO01_88170</name>
</gene>
<name>A0A512NRS7_9HYPH</name>
<evidence type="ECO:0000313" key="2">
    <source>
        <dbReference type="Proteomes" id="UP000321058"/>
    </source>
</evidence>
<evidence type="ECO:0000313" key="1">
    <source>
        <dbReference type="EMBL" id="GEP61651.1"/>
    </source>
</evidence>
<proteinExistence type="predicted"/>
<dbReference type="AlphaFoldDB" id="A0A512NRS7"/>